<dbReference type="RefSeq" id="WP_014043769.1">
    <property type="nucleotide sequence ID" value="NC_015952.1"/>
</dbReference>
<proteinExistence type="predicted"/>
<dbReference type="HOGENOM" id="CLU_1926473_0_0_11"/>
<accession>G2PHN3</accession>
<keyword evidence="2" id="KW-1185">Reference proteome</keyword>
<dbReference type="KEGG" id="svl:Strvi_0058"/>
<evidence type="ECO:0000313" key="2">
    <source>
        <dbReference type="Proteomes" id="UP000008703"/>
    </source>
</evidence>
<organism evidence="1 2">
    <name type="scientific">Streptomyces violaceusniger (strain Tu 4113)</name>
    <dbReference type="NCBI Taxonomy" id="653045"/>
    <lineage>
        <taxon>Bacteria</taxon>
        <taxon>Bacillati</taxon>
        <taxon>Actinomycetota</taxon>
        <taxon>Actinomycetes</taxon>
        <taxon>Kitasatosporales</taxon>
        <taxon>Streptomycetaceae</taxon>
        <taxon>Streptomyces</taxon>
        <taxon>Streptomyces violaceusniger group</taxon>
    </lineage>
</organism>
<dbReference type="Proteomes" id="UP000008703">
    <property type="component" value="Plasmid pSTRVI02"/>
</dbReference>
<name>G2PHN3_STRV4</name>
<protein>
    <submittedName>
        <fullName evidence="1">Uncharacterized protein</fullName>
    </submittedName>
</protein>
<geneLocation type="plasmid" evidence="1 2">
    <name>pSTRVI02</name>
</geneLocation>
<dbReference type="EMBL" id="CP002996">
    <property type="protein sequence ID" value="AEM88834.1"/>
    <property type="molecule type" value="Genomic_DNA"/>
</dbReference>
<dbReference type="AlphaFoldDB" id="G2PHN3"/>
<gene>
    <name evidence="1" type="ORF">Strvi_0058</name>
</gene>
<reference evidence="1" key="1">
    <citation type="submission" date="2011-08" db="EMBL/GenBank/DDBJ databases">
        <title>Complete sequence of plasmid 2 of Streptomyces violaceusniger Tu 4113.</title>
        <authorList>
            <consortium name="US DOE Joint Genome Institute"/>
            <person name="Lucas S."/>
            <person name="Han J."/>
            <person name="Lapidus A."/>
            <person name="Cheng J.-F."/>
            <person name="Goodwin L."/>
            <person name="Pitluck S."/>
            <person name="Peters L."/>
            <person name="Ivanova N."/>
            <person name="Daligault H."/>
            <person name="Detter J.C."/>
            <person name="Han C."/>
            <person name="Tapia R."/>
            <person name="Land M."/>
            <person name="Hauser L."/>
            <person name="Kyrpides N."/>
            <person name="Ivanova N."/>
            <person name="Pagani I."/>
            <person name="Hagen A."/>
            <person name="Katz L."/>
            <person name="Fiedler H.-P."/>
            <person name="Keasling J."/>
            <person name="Fortman J."/>
            <person name="Woyke T."/>
        </authorList>
    </citation>
    <scope>NUCLEOTIDE SEQUENCE [LARGE SCALE GENOMIC DNA]</scope>
    <source>
        <strain evidence="1">Tu 4113</strain>
        <plasmid evidence="1">pSTRVI02</plasmid>
    </source>
</reference>
<evidence type="ECO:0000313" key="1">
    <source>
        <dbReference type="EMBL" id="AEM88834.1"/>
    </source>
</evidence>
<sequence length="131" mass="14682">MRTHQQRNGTLTDEERHDPAIVEVVHVVRDVDLLETMYPLAYALRDALFTTLVEKVGVRGPGRGLSVRLRNELNLTESATKAMKLKARRRRTRGEEVDERQAKAVLAAIRAAAVAYREVMNEGESEDANAA</sequence>
<keyword evidence="1" id="KW-0614">Plasmid</keyword>